<evidence type="ECO:0000256" key="1">
    <source>
        <dbReference type="ARBA" id="ARBA00010945"/>
    </source>
</evidence>
<name>A0A120EWI6_XANCT</name>
<dbReference type="Pfam" id="PF00817">
    <property type="entry name" value="IMS"/>
    <property type="match status" value="1"/>
</dbReference>
<dbReference type="GO" id="GO:0016740">
    <property type="term" value="F:transferase activity"/>
    <property type="evidence" value="ECO:0007669"/>
    <property type="project" value="UniProtKB-KW"/>
</dbReference>
<reference evidence="4 5" key="1">
    <citation type="submission" date="2015-11" db="EMBL/GenBank/DDBJ databases">
        <title>Long Read and Single Molecule DNA Sequencing Simplifies Genome Assembly and TAL Effector Gene Analysis of Xanthomonas translucens.</title>
        <authorList>
            <person name="Peng Z."/>
            <person name="Hu Y."/>
            <person name="Xie J."/>
            <person name="Potnis N."/>
            <person name="Akhunova A."/>
            <person name="Jones J."/>
            <person name="Liu Z."/>
            <person name="White F."/>
            <person name="Liu S."/>
        </authorList>
    </citation>
    <scope>NUCLEOTIDE SEQUENCE [LARGE SCALE GENOMIC DNA]</scope>
    <source>
        <strain evidence="4 5">B1</strain>
    </source>
</reference>
<evidence type="ECO:0000313" key="4">
    <source>
        <dbReference type="EMBL" id="KWV12934.1"/>
    </source>
</evidence>
<dbReference type="SUPFAM" id="SSF56672">
    <property type="entry name" value="DNA/RNA polymerases"/>
    <property type="match status" value="1"/>
</dbReference>
<dbReference type="AlphaFoldDB" id="A0A120EWI6"/>
<dbReference type="GO" id="GO:0006281">
    <property type="term" value="P:DNA repair"/>
    <property type="evidence" value="ECO:0007669"/>
    <property type="project" value="InterPro"/>
</dbReference>
<dbReference type="InterPro" id="IPR050356">
    <property type="entry name" value="SulA_CellDiv_inhibitor"/>
</dbReference>
<sequence>MLWACIWLPHLGIDSVLRRHPTPDEPLALVGGPAQRRELVAVNKAAGEAGLRPGQRLIAAQAICPRFAAIAHDPALDAQWQRFLAAWAYRFSSQVWAGWDDAIVLEVEGSFSIMGQWPILQTRLREELEQLGFRHRIALAPTALGARVLAQAEDGLAVLTPEQLRNTLARVPVRKACLPGEAGERLISMGVRHLRQVFQLPRDSLRRRFGSDLGNHLDRMTGDAPELLECYQPPDVFDLRVELSYEVENHMALLFPVRRMTADLAAYLAGRDGGVLHFTLQLEHEDLAPSEVEVGLLAAERDPAMLFELTKGRLERVSIPKPTIALRLIAKDLPAFVPGGRDLFDERPQAAVPWEQLRERLRARLGPDAVYQVVPSTDPRPEHAWQRVDHAVHLEPVLDRPPRPTWLLPRPIPLRDHRCRVLAGPERLETGWWDGEHAKRDYYVLETSQGQHAWAFCAVGEHGPWMLHGWFA</sequence>
<dbReference type="EMBL" id="LNTA01000177">
    <property type="protein sequence ID" value="KWV12934.1"/>
    <property type="molecule type" value="Genomic_DNA"/>
</dbReference>
<gene>
    <name evidence="4" type="ORF">ATB53_04805</name>
</gene>
<comment type="similarity">
    <text evidence="1">Belongs to the DNA polymerase type-Y family.</text>
</comment>
<evidence type="ECO:0000259" key="3">
    <source>
        <dbReference type="Pfam" id="PF00817"/>
    </source>
</evidence>
<dbReference type="PANTHER" id="PTHR35369">
    <property type="entry name" value="BLR3025 PROTEIN-RELATED"/>
    <property type="match status" value="1"/>
</dbReference>
<dbReference type="Gene3D" id="3.30.70.270">
    <property type="match status" value="1"/>
</dbReference>
<keyword evidence="4" id="KW-0808">Transferase</keyword>
<protein>
    <submittedName>
        <fullName evidence="4">DNA repair nucleotidyltransferase</fullName>
    </submittedName>
</protein>
<dbReference type="InterPro" id="IPR001126">
    <property type="entry name" value="UmuC"/>
</dbReference>
<dbReference type="RefSeq" id="WP_060748341.1">
    <property type="nucleotide sequence ID" value="NZ_LNTA01000177.1"/>
</dbReference>
<keyword evidence="2" id="KW-0227">DNA damage</keyword>
<proteinExistence type="inferred from homology"/>
<dbReference type="Gene3D" id="3.40.1170.60">
    <property type="match status" value="1"/>
</dbReference>
<evidence type="ECO:0000256" key="2">
    <source>
        <dbReference type="ARBA" id="ARBA00022763"/>
    </source>
</evidence>
<evidence type="ECO:0000313" key="5">
    <source>
        <dbReference type="Proteomes" id="UP000055854"/>
    </source>
</evidence>
<organism evidence="4 5">
    <name type="scientific">Xanthomonas campestris pv. translucens</name>
    <dbReference type="NCBI Taxonomy" id="343"/>
    <lineage>
        <taxon>Bacteria</taxon>
        <taxon>Pseudomonadati</taxon>
        <taxon>Pseudomonadota</taxon>
        <taxon>Gammaproteobacteria</taxon>
        <taxon>Lysobacterales</taxon>
        <taxon>Lysobacteraceae</taxon>
        <taxon>Xanthomonas</taxon>
        <taxon>Xanthomonas translucens group</taxon>
    </lineage>
</organism>
<dbReference type="CDD" id="cd03468">
    <property type="entry name" value="PolY_like"/>
    <property type="match status" value="1"/>
</dbReference>
<accession>A0A120EWI6</accession>
<dbReference type="OrthoDB" id="5298951at2"/>
<comment type="caution">
    <text evidence="4">The sequence shown here is derived from an EMBL/GenBank/DDBJ whole genome shotgun (WGS) entry which is preliminary data.</text>
</comment>
<feature type="domain" description="UmuC" evidence="3">
    <location>
        <begin position="24"/>
        <end position="150"/>
    </location>
</feature>
<dbReference type="InterPro" id="IPR043128">
    <property type="entry name" value="Rev_trsase/Diguanyl_cyclase"/>
</dbReference>
<dbReference type="PANTHER" id="PTHR35369:SF2">
    <property type="entry name" value="BLR3025 PROTEIN"/>
    <property type="match status" value="1"/>
</dbReference>
<dbReference type="Proteomes" id="UP000055854">
    <property type="component" value="Unassembled WGS sequence"/>
</dbReference>
<dbReference type="InterPro" id="IPR043502">
    <property type="entry name" value="DNA/RNA_pol_sf"/>
</dbReference>